<dbReference type="Proteomes" id="UP000815677">
    <property type="component" value="Unassembled WGS sequence"/>
</dbReference>
<keyword evidence="3" id="KW-1185">Reference proteome</keyword>
<accession>A0ABQ0LDH2</accession>
<evidence type="ECO:0000313" key="2">
    <source>
        <dbReference type="EMBL" id="GAT49172.1"/>
    </source>
</evidence>
<evidence type="ECO:0000256" key="1">
    <source>
        <dbReference type="SAM" id="MobiDB-lite"/>
    </source>
</evidence>
<feature type="compositionally biased region" description="Polar residues" evidence="1">
    <location>
        <begin position="30"/>
        <end position="43"/>
    </location>
</feature>
<organism evidence="2 3">
    <name type="scientific">Mycena chlorophos</name>
    <name type="common">Agaric fungus</name>
    <name type="synonym">Agaricus chlorophos</name>
    <dbReference type="NCBI Taxonomy" id="658473"/>
    <lineage>
        <taxon>Eukaryota</taxon>
        <taxon>Fungi</taxon>
        <taxon>Dikarya</taxon>
        <taxon>Basidiomycota</taxon>
        <taxon>Agaricomycotina</taxon>
        <taxon>Agaricomycetes</taxon>
        <taxon>Agaricomycetidae</taxon>
        <taxon>Agaricales</taxon>
        <taxon>Marasmiineae</taxon>
        <taxon>Mycenaceae</taxon>
        <taxon>Mycena</taxon>
    </lineage>
</organism>
<gene>
    <name evidence="2" type="ORF">MCHLO_06511</name>
</gene>
<dbReference type="EMBL" id="DF845295">
    <property type="protein sequence ID" value="GAT49172.1"/>
    <property type="molecule type" value="Genomic_DNA"/>
</dbReference>
<name>A0ABQ0LDH2_MYCCL</name>
<feature type="region of interest" description="Disordered" evidence="1">
    <location>
        <begin position="1"/>
        <end position="45"/>
    </location>
</feature>
<protein>
    <recommendedName>
        <fullName evidence="4">C2H2-type domain-containing protein</fullName>
    </recommendedName>
</protein>
<reference evidence="2" key="1">
    <citation type="submission" date="2014-09" db="EMBL/GenBank/DDBJ databases">
        <title>Genome sequence of the luminous mushroom Mycena chlorophos for searching fungal bioluminescence genes.</title>
        <authorList>
            <person name="Tanaka Y."/>
            <person name="Kasuga D."/>
            <person name="Oba Y."/>
            <person name="Hase S."/>
            <person name="Sato K."/>
            <person name="Oba Y."/>
            <person name="Sakakibara Y."/>
        </authorList>
    </citation>
    <scope>NUCLEOTIDE SEQUENCE</scope>
</reference>
<evidence type="ECO:0008006" key="4">
    <source>
        <dbReference type="Google" id="ProtNLM"/>
    </source>
</evidence>
<proteinExistence type="predicted"/>
<sequence length="614" mass="68593">MLNYPISRPPPDLHAPSVAVNAPSGAGETVETSQGSRAETSSDGWMDHIRSTRPVRFSSLPPMSVPTDGSISSFCVSGVPRVRRRPALKRVFPSHRLARLRRHRPSRVDVLASPTRTRGAFYCTASSLSTISRFCSTVHLVVVLPRAFAVPRSPRPCLDSAGSAAEFSAFVSAHLPPGSGALCISRGLSGQLDFSSCAWTTQPEDLPQIMEYLRRATADGREMVQEESDDVNEEEFFERQADFISDIEEHIMEETELETLTSVEAVSAPLSLIPLEESSNQPTPGQSQLRTNSELTSYGFKFNMDWGVFVCVHCESGYAIDQVWQHLTTNSYKAMRRRKSDDEYKMQSVPHLPEATDVPSKAKLARSLRATVLSLGYTQELQDASDLMTQWKQLQEDPNPIQGIFTFRNVRGCGHEGCHQIFLNQQTQNDHNTKQHKSQAHPDYKQILAVQTLLSTTGKLWYRKVLGAPLAAPVSQIKPAATTFDDLYAHYLPNQDLNLPLRNIHLHEITDAHRTLGIPEFLDLHGRQNLQALVGLPSGWAAEATSRLQQLQQQTSDTDCEQAKKASIELCQKLMAYTKCVFISNLTVYLNPIQWPSIRWDFYCPTQCQQLSAN</sequence>
<evidence type="ECO:0000313" key="3">
    <source>
        <dbReference type="Proteomes" id="UP000815677"/>
    </source>
</evidence>